<proteinExistence type="predicted"/>
<comment type="caution">
    <text evidence="3">The sequence shown here is derived from an EMBL/GenBank/DDBJ whole genome shotgun (WGS) entry which is preliminary data.</text>
</comment>
<reference evidence="3" key="1">
    <citation type="submission" date="2022-07" db="EMBL/GenBank/DDBJ databases">
        <authorList>
            <person name="Xamxidin M."/>
        </authorList>
    </citation>
    <scope>NUCLEOTIDE SEQUENCE</scope>
    <source>
        <strain evidence="3">YS8-69</strain>
    </source>
</reference>
<protein>
    <recommendedName>
        <fullName evidence="5">Chemotaxis protein</fullName>
    </recommendedName>
</protein>
<name>A0ABT1XHV5_9BURK</name>
<evidence type="ECO:0000256" key="1">
    <source>
        <dbReference type="SAM" id="Coils"/>
    </source>
</evidence>
<dbReference type="EMBL" id="JANKHG010000014">
    <property type="protein sequence ID" value="MCR2745862.1"/>
    <property type="molecule type" value="Genomic_DNA"/>
</dbReference>
<accession>A0ABT1XHV5</accession>
<keyword evidence="4" id="KW-1185">Reference proteome</keyword>
<evidence type="ECO:0008006" key="5">
    <source>
        <dbReference type="Google" id="ProtNLM"/>
    </source>
</evidence>
<feature type="coiled-coil region" evidence="1">
    <location>
        <begin position="60"/>
        <end position="108"/>
    </location>
</feature>
<keyword evidence="2" id="KW-1133">Transmembrane helix</keyword>
<organism evidence="3 4">
    <name type="scientific">Limnobacter parvus</name>
    <dbReference type="NCBI Taxonomy" id="2939690"/>
    <lineage>
        <taxon>Bacteria</taxon>
        <taxon>Pseudomonadati</taxon>
        <taxon>Pseudomonadota</taxon>
        <taxon>Betaproteobacteria</taxon>
        <taxon>Burkholderiales</taxon>
        <taxon>Burkholderiaceae</taxon>
        <taxon>Limnobacter</taxon>
    </lineage>
</organism>
<evidence type="ECO:0000313" key="3">
    <source>
        <dbReference type="EMBL" id="MCR2745862.1"/>
    </source>
</evidence>
<keyword evidence="2" id="KW-0812">Transmembrane</keyword>
<gene>
    <name evidence="3" type="ORF">NSP04_04295</name>
</gene>
<sequence length="133" mass="14023">MAVGWVAVLQMVPWGEVIKNAPKVADGAVKLWNSVSKKKSLDGAGNEISGVVLPGDGNVFGQFEHQLQEAQARIDDLQTQVVQSAEVIKELASQNAQLVAQIEANRKAVTVLGVVVALLVIGAIVQAVVLFNA</sequence>
<feature type="transmembrane region" description="Helical" evidence="2">
    <location>
        <begin position="108"/>
        <end position="131"/>
    </location>
</feature>
<evidence type="ECO:0000313" key="4">
    <source>
        <dbReference type="Proteomes" id="UP001165267"/>
    </source>
</evidence>
<dbReference type="RefSeq" id="WP_257511091.1">
    <property type="nucleotide sequence ID" value="NZ_JANKHG010000014.1"/>
</dbReference>
<dbReference type="Proteomes" id="UP001165267">
    <property type="component" value="Unassembled WGS sequence"/>
</dbReference>
<keyword evidence="1" id="KW-0175">Coiled coil</keyword>
<keyword evidence="2" id="KW-0472">Membrane</keyword>
<evidence type="ECO:0000256" key="2">
    <source>
        <dbReference type="SAM" id="Phobius"/>
    </source>
</evidence>